<feature type="region of interest" description="Disordered" evidence="1">
    <location>
        <begin position="36"/>
        <end position="57"/>
    </location>
</feature>
<dbReference type="Proteomes" id="UP000270342">
    <property type="component" value="Unassembled WGS sequence"/>
</dbReference>
<reference evidence="2 3" key="1">
    <citation type="submission" date="2018-10" db="EMBL/GenBank/DDBJ databases">
        <title>Robbsia sp. DHC34, isolated from soil.</title>
        <authorList>
            <person name="Gao Z.-H."/>
            <person name="Qiu L.-H."/>
        </authorList>
    </citation>
    <scope>NUCLEOTIDE SEQUENCE [LARGE SCALE GENOMIC DNA]</scope>
    <source>
        <strain evidence="2 3">DHC34</strain>
    </source>
</reference>
<comment type="caution">
    <text evidence="2">The sequence shown here is derived from an EMBL/GenBank/DDBJ whole genome shotgun (WGS) entry which is preliminary data.</text>
</comment>
<evidence type="ECO:0000313" key="3">
    <source>
        <dbReference type="Proteomes" id="UP000270342"/>
    </source>
</evidence>
<evidence type="ECO:0000313" key="2">
    <source>
        <dbReference type="EMBL" id="RKP49715.1"/>
    </source>
</evidence>
<name>A0A494XG37_9BURK</name>
<protein>
    <submittedName>
        <fullName evidence="2">Uncharacterized protein</fullName>
    </submittedName>
</protein>
<keyword evidence="3" id="KW-1185">Reference proteome</keyword>
<organism evidence="2 3">
    <name type="scientific">Pararobbsia silviterrae</name>
    <dbReference type="NCBI Taxonomy" id="1792498"/>
    <lineage>
        <taxon>Bacteria</taxon>
        <taxon>Pseudomonadati</taxon>
        <taxon>Pseudomonadota</taxon>
        <taxon>Betaproteobacteria</taxon>
        <taxon>Burkholderiales</taxon>
        <taxon>Burkholderiaceae</taxon>
        <taxon>Pararobbsia</taxon>
    </lineage>
</organism>
<dbReference type="EMBL" id="RBZU01000010">
    <property type="protein sequence ID" value="RKP49715.1"/>
    <property type="molecule type" value="Genomic_DNA"/>
</dbReference>
<sequence>MRDHRAADAVAPIMPRLAPGLRRYAEPIEIRACAERTTREASLYGPPGPTPDEPYPASASMDVIEAYVDVIRRAQGKPTLAEIDPGMPHYETHLEDFVRDVFRTMTLHDHG</sequence>
<gene>
    <name evidence="2" type="ORF">D7S86_20760</name>
</gene>
<accession>A0A494XG37</accession>
<dbReference type="AlphaFoldDB" id="A0A494XG37"/>
<proteinExistence type="predicted"/>
<evidence type="ECO:0000256" key="1">
    <source>
        <dbReference type="SAM" id="MobiDB-lite"/>
    </source>
</evidence>